<feature type="binding site" evidence="4">
    <location>
        <position position="179"/>
    </location>
    <ligand>
        <name>molybdate</name>
        <dbReference type="ChEBI" id="CHEBI:36264"/>
    </ligand>
</feature>
<name>A0A5C5YL14_9BACT</name>
<dbReference type="Proteomes" id="UP000318478">
    <property type="component" value="Unassembled WGS sequence"/>
</dbReference>
<evidence type="ECO:0000256" key="4">
    <source>
        <dbReference type="PIRSR" id="PIRSR004846-1"/>
    </source>
</evidence>
<dbReference type="Gene3D" id="3.40.190.10">
    <property type="entry name" value="Periplasmic binding protein-like II"/>
    <property type="match status" value="2"/>
</dbReference>
<dbReference type="RefSeq" id="WP_146588406.1">
    <property type="nucleotide sequence ID" value="NZ_SJPO01000007.1"/>
</dbReference>
<evidence type="ECO:0000313" key="6">
    <source>
        <dbReference type="Proteomes" id="UP000318478"/>
    </source>
</evidence>
<dbReference type="PIRSF" id="PIRSF004846">
    <property type="entry name" value="ModA"/>
    <property type="match status" value="1"/>
</dbReference>
<dbReference type="GO" id="GO:0046872">
    <property type="term" value="F:metal ion binding"/>
    <property type="evidence" value="ECO:0007669"/>
    <property type="project" value="UniProtKB-KW"/>
</dbReference>
<feature type="binding site" evidence="4">
    <location>
        <position position="71"/>
    </location>
    <ligand>
        <name>molybdate</name>
        <dbReference type="ChEBI" id="CHEBI:36264"/>
    </ligand>
</feature>
<dbReference type="AlphaFoldDB" id="A0A5C5YL14"/>
<accession>A0A5C5YL14</accession>
<dbReference type="PANTHER" id="PTHR30632">
    <property type="entry name" value="MOLYBDATE-BINDING PERIPLASMIC PROTEIN"/>
    <property type="match status" value="1"/>
</dbReference>
<keyword evidence="6" id="KW-1185">Reference proteome</keyword>
<evidence type="ECO:0000256" key="3">
    <source>
        <dbReference type="ARBA" id="ARBA00022729"/>
    </source>
</evidence>
<dbReference type="EMBL" id="SJPO01000007">
    <property type="protein sequence ID" value="TWT75547.1"/>
    <property type="molecule type" value="Genomic_DNA"/>
</dbReference>
<organism evidence="5 6">
    <name type="scientific">Posidoniimonas polymericola</name>
    <dbReference type="NCBI Taxonomy" id="2528002"/>
    <lineage>
        <taxon>Bacteria</taxon>
        <taxon>Pseudomonadati</taxon>
        <taxon>Planctomycetota</taxon>
        <taxon>Planctomycetia</taxon>
        <taxon>Pirellulales</taxon>
        <taxon>Lacipirellulaceae</taxon>
        <taxon>Posidoniimonas</taxon>
    </lineage>
</organism>
<evidence type="ECO:0000256" key="1">
    <source>
        <dbReference type="ARBA" id="ARBA00009175"/>
    </source>
</evidence>
<dbReference type="GO" id="GO:0030973">
    <property type="term" value="F:molybdate ion binding"/>
    <property type="evidence" value="ECO:0007669"/>
    <property type="project" value="TreeGrafter"/>
</dbReference>
<keyword evidence="3" id="KW-0732">Signal</keyword>
<dbReference type="PANTHER" id="PTHR30632:SF0">
    <property type="entry name" value="SULFATE-BINDING PROTEIN"/>
    <property type="match status" value="1"/>
</dbReference>
<keyword evidence="2 4" id="KW-0479">Metal-binding</keyword>
<feature type="binding site" evidence="4">
    <location>
        <position position="44"/>
    </location>
    <ligand>
        <name>molybdate</name>
        <dbReference type="ChEBI" id="CHEBI:36264"/>
    </ligand>
</feature>
<comment type="caution">
    <text evidence="5">The sequence shown here is derived from an EMBL/GenBank/DDBJ whole genome shotgun (WGS) entry which is preliminary data.</text>
</comment>
<dbReference type="NCBIfam" id="TIGR01256">
    <property type="entry name" value="modA"/>
    <property type="match status" value="1"/>
</dbReference>
<dbReference type="GO" id="GO:0015689">
    <property type="term" value="P:molybdate ion transport"/>
    <property type="evidence" value="ECO:0007669"/>
    <property type="project" value="InterPro"/>
</dbReference>
<dbReference type="Pfam" id="PF13531">
    <property type="entry name" value="SBP_bac_11"/>
    <property type="match status" value="1"/>
</dbReference>
<dbReference type="OrthoDB" id="249482at2"/>
<dbReference type="SUPFAM" id="SSF53850">
    <property type="entry name" value="Periplasmic binding protein-like II"/>
    <property type="match status" value="1"/>
</dbReference>
<keyword evidence="4" id="KW-0500">Molybdenum</keyword>
<evidence type="ECO:0000313" key="5">
    <source>
        <dbReference type="EMBL" id="TWT75547.1"/>
    </source>
</evidence>
<reference evidence="5 6" key="1">
    <citation type="submission" date="2019-02" db="EMBL/GenBank/DDBJ databases">
        <title>Deep-cultivation of Planctomycetes and their phenomic and genomic characterization uncovers novel biology.</title>
        <authorList>
            <person name="Wiegand S."/>
            <person name="Jogler M."/>
            <person name="Boedeker C."/>
            <person name="Pinto D."/>
            <person name="Vollmers J."/>
            <person name="Rivas-Marin E."/>
            <person name="Kohn T."/>
            <person name="Peeters S.H."/>
            <person name="Heuer A."/>
            <person name="Rast P."/>
            <person name="Oberbeckmann S."/>
            <person name="Bunk B."/>
            <person name="Jeske O."/>
            <person name="Meyerdierks A."/>
            <person name="Storesund J.E."/>
            <person name="Kallscheuer N."/>
            <person name="Luecker S."/>
            <person name="Lage O.M."/>
            <person name="Pohl T."/>
            <person name="Merkel B.J."/>
            <person name="Hornburger P."/>
            <person name="Mueller R.-W."/>
            <person name="Bruemmer F."/>
            <person name="Labrenz M."/>
            <person name="Spormann A.M."/>
            <person name="Op Den Camp H."/>
            <person name="Overmann J."/>
            <person name="Amann R."/>
            <person name="Jetten M.S.M."/>
            <person name="Mascher T."/>
            <person name="Medema M.H."/>
            <person name="Devos D.P."/>
            <person name="Kaster A.-K."/>
            <person name="Ovreas L."/>
            <person name="Rohde M."/>
            <person name="Galperin M.Y."/>
            <person name="Jogler C."/>
        </authorList>
    </citation>
    <scope>NUCLEOTIDE SEQUENCE [LARGE SCALE GENOMIC DNA]</scope>
    <source>
        <strain evidence="5 6">Pla123a</strain>
    </source>
</reference>
<evidence type="ECO:0000256" key="2">
    <source>
        <dbReference type="ARBA" id="ARBA00022723"/>
    </source>
</evidence>
<dbReference type="InterPro" id="IPR050682">
    <property type="entry name" value="ModA/WtpA"/>
</dbReference>
<gene>
    <name evidence="5" type="primary">modA</name>
    <name evidence="5" type="ORF">Pla123a_30570</name>
</gene>
<sequence>MSQFNPLTKLIAGCLIAIGVLVALLPSNGPNRSGESLMVYCAASLRRPLEEVAARFEGEEGVSVQLQFGGSNTLLSQIEASRQGDLFLSADRRYLDVGRERGLIGEIISVAQMRPVVVVRRGRGDSVRTLDDLLELRLASGSPDQAAIGRVTRDLLRAAGRWDAFDQRVRTAGVYKPTVNDVAADVVLGSVDAGIVWDALAAQMPELEAISLPELAEGRSEIGIGVLTSSKAPAAALRFARNLIADDGGAEVFRSYGYQAVATAEGRGTTESGAPP</sequence>
<proteinExistence type="inferred from homology"/>
<protein>
    <submittedName>
        <fullName evidence="5">Molybdate-binding periplasmic protein</fullName>
    </submittedName>
</protein>
<dbReference type="InterPro" id="IPR005950">
    <property type="entry name" value="ModA"/>
</dbReference>
<comment type="similarity">
    <text evidence="1">Belongs to the bacterial solute-binding protein ModA family.</text>
</comment>